<sequence length="162" mass="18541">MATLNRRSVRSRVLDYRLKTRKALSRRHPTRLRWAECERLKEIVPAVADSEDVNEVDIIKEAIKHITKLEQAVIERLASRDPKFRELSGPQQSSPDTLPTRLLLSIAHQFSSPQTSCAEPTDCHRRAYIHVDEHLQRTVSLNSEGDSPCLTDDDEAYLRLAS</sequence>
<evidence type="ECO:0000313" key="1">
    <source>
        <dbReference type="EMBL" id="CAL5130776.1"/>
    </source>
</evidence>
<protein>
    <recommendedName>
        <fullName evidence="3">BHLH domain-containing protein</fullName>
    </recommendedName>
</protein>
<reference evidence="1" key="1">
    <citation type="submission" date="2024-06" db="EMBL/GenBank/DDBJ databases">
        <authorList>
            <person name="Liu X."/>
            <person name="Lenzi L."/>
            <person name="Haldenby T S."/>
            <person name="Uol C."/>
        </authorList>
    </citation>
    <scope>NUCLEOTIDE SEQUENCE</scope>
</reference>
<dbReference type="EMBL" id="CAXLJL010000073">
    <property type="protein sequence ID" value="CAL5130776.1"/>
    <property type="molecule type" value="Genomic_DNA"/>
</dbReference>
<proteinExistence type="predicted"/>
<dbReference type="Proteomes" id="UP001497525">
    <property type="component" value="Unassembled WGS sequence"/>
</dbReference>
<gene>
    <name evidence="1" type="ORF">CDAUBV1_LOCUS2935</name>
</gene>
<evidence type="ECO:0000313" key="2">
    <source>
        <dbReference type="Proteomes" id="UP001497525"/>
    </source>
</evidence>
<accession>A0AAV2T1W1</accession>
<dbReference type="Gene3D" id="4.10.280.10">
    <property type="entry name" value="Helix-loop-helix DNA-binding domain"/>
    <property type="match status" value="1"/>
</dbReference>
<name>A0AAV2T1W1_CALDB</name>
<dbReference type="InterPro" id="IPR036638">
    <property type="entry name" value="HLH_DNA-bd_sf"/>
</dbReference>
<dbReference type="SUPFAM" id="SSF47459">
    <property type="entry name" value="HLH, helix-loop-helix DNA-binding domain"/>
    <property type="match status" value="1"/>
</dbReference>
<organism evidence="1 2">
    <name type="scientific">Calicophoron daubneyi</name>
    <name type="common">Rumen fluke</name>
    <name type="synonym">Paramphistomum daubneyi</name>
    <dbReference type="NCBI Taxonomy" id="300641"/>
    <lineage>
        <taxon>Eukaryota</taxon>
        <taxon>Metazoa</taxon>
        <taxon>Spiralia</taxon>
        <taxon>Lophotrochozoa</taxon>
        <taxon>Platyhelminthes</taxon>
        <taxon>Trematoda</taxon>
        <taxon>Digenea</taxon>
        <taxon>Plagiorchiida</taxon>
        <taxon>Pronocephalata</taxon>
        <taxon>Paramphistomoidea</taxon>
        <taxon>Paramphistomidae</taxon>
        <taxon>Calicophoron</taxon>
    </lineage>
</organism>
<dbReference type="AlphaFoldDB" id="A0AAV2T1W1"/>
<comment type="caution">
    <text evidence="1">The sequence shown here is derived from an EMBL/GenBank/DDBJ whole genome shotgun (WGS) entry which is preliminary data.</text>
</comment>
<evidence type="ECO:0008006" key="3">
    <source>
        <dbReference type="Google" id="ProtNLM"/>
    </source>
</evidence>
<dbReference type="GO" id="GO:0046983">
    <property type="term" value="F:protein dimerization activity"/>
    <property type="evidence" value="ECO:0007669"/>
    <property type="project" value="InterPro"/>
</dbReference>